<sequence length="66" mass="7366">MAVAGDAYFCCHESEDDGQLDLKRSGNGLIVETKRGAVHPWDRKNKRNAQKGVRNQTIPNPFVVNL</sequence>
<gene>
    <name evidence="2" type="ORF">D0469_14875</name>
</gene>
<organism evidence="2 3">
    <name type="scientific">Peribacillus saganii</name>
    <dbReference type="NCBI Taxonomy" id="2303992"/>
    <lineage>
        <taxon>Bacteria</taxon>
        <taxon>Bacillati</taxon>
        <taxon>Bacillota</taxon>
        <taxon>Bacilli</taxon>
        <taxon>Bacillales</taxon>
        <taxon>Bacillaceae</taxon>
        <taxon>Peribacillus</taxon>
    </lineage>
</organism>
<reference evidence="2 3" key="1">
    <citation type="submission" date="2018-08" db="EMBL/GenBank/DDBJ databases">
        <title>Bacillus chawlae sp. nov., Bacillus glennii sp. nov., and Bacillus saganii sp. nov. Isolated from the Vehicle Assembly Building at Kennedy Space Center where the Viking Spacecraft were Assembled.</title>
        <authorList>
            <person name="Seuylemezian A."/>
            <person name="Vaishampayan P."/>
        </authorList>
    </citation>
    <scope>NUCLEOTIDE SEQUENCE [LARGE SCALE GENOMIC DNA]</scope>
    <source>
        <strain evidence="2 3">V47-23a</strain>
    </source>
</reference>
<proteinExistence type="predicted"/>
<dbReference type="Proteomes" id="UP000264541">
    <property type="component" value="Unassembled WGS sequence"/>
</dbReference>
<comment type="caution">
    <text evidence="2">The sequence shown here is derived from an EMBL/GenBank/DDBJ whole genome shotgun (WGS) entry which is preliminary data.</text>
</comment>
<evidence type="ECO:0000256" key="1">
    <source>
        <dbReference type="SAM" id="MobiDB-lite"/>
    </source>
</evidence>
<dbReference type="EMBL" id="QVTE01000043">
    <property type="protein sequence ID" value="RFU67527.1"/>
    <property type="molecule type" value="Genomic_DNA"/>
</dbReference>
<name>A0A372LL56_9BACI</name>
<dbReference type="RefSeq" id="WP_117327523.1">
    <property type="nucleotide sequence ID" value="NZ_QVTE01000043.1"/>
</dbReference>
<protein>
    <submittedName>
        <fullName evidence="2">Uncharacterized protein</fullName>
    </submittedName>
</protein>
<dbReference type="AlphaFoldDB" id="A0A372LL56"/>
<accession>A0A372LL56</accession>
<evidence type="ECO:0000313" key="2">
    <source>
        <dbReference type="EMBL" id="RFU67527.1"/>
    </source>
</evidence>
<evidence type="ECO:0000313" key="3">
    <source>
        <dbReference type="Proteomes" id="UP000264541"/>
    </source>
</evidence>
<feature type="region of interest" description="Disordered" evidence="1">
    <location>
        <begin position="47"/>
        <end position="66"/>
    </location>
</feature>
<keyword evidence="3" id="KW-1185">Reference proteome</keyword>